<dbReference type="InterPro" id="IPR006797">
    <property type="entry name" value="PRELI/MSF1_dom"/>
</dbReference>
<dbReference type="PROSITE" id="PS50904">
    <property type="entry name" value="PRELI_MSF1"/>
    <property type="match status" value="1"/>
</dbReference>
<proteinExistence type="predicted"/>
<organism evidence="2 3">
    <name type="scientific">Mytilus galloprovincialis</name>
    <name type="common">Mediterranean mussel</name>
    <dbReference type="NCBI Taxonomy" id="29158"/>
    <lineage>
        <taxon>Eukaryota</taxon>
        <taxon>Metazoa</taxon>
        <taxon>Spiralia</taxon>
        <taxon>Lophotrochozoa</taxon>
        <taxon>Mollusca</taxon>
        <taxon>Bivalvia</taxon>
        <taxon>Autobranchia</taxon>
        <taxon>Pteriomorphia</taxon>
        <taxon>Mytilida</taxon>
        <taxon>Mytiloidea</taxon>
        <taxon>Mytilidae</taxon>
        <taxon>Mytilinae</taxon>
        <taxon>Mytilus</taxon>
    </lineage>
</organism>
<dbReference type="PANTHER" id="PTHR11158">
    <property type="entry name" value="MSF1/PX19 RELATED"/>
    <property type="match status" value="1"/>
</dbReference>
<gene>
    <name evidence="2" type="ORF">MGAL_10B018033</name>
</gene>
<dbReference type="Pfam" id="PF04707">
    <property type="entry name" value="PRELI"/>
    <property type="match status" value="1"/>
</dbReference>
<evidence type="ECO:0000313" key="2">
    <source>
        <dbReference type="EMBL" id="VDI37742.1"/>
    </source>
</evidence>
<dbReference type="EMBL" id="UYJE01005485">
    <property type="protein sequence ID" value="VDI37742.1"/>
    <property type="molecule type" value="Genomic_DNA"/>
</dbReference>
<reference evidence="2" key="1">
    <citation type="submission" date="2018-11" db="EMBL/GenBank/DDBJ databases">
        <authorList>
            <person name="Alioto T."/>
            <person name="Alioto T."/>
        </authorList>
    </citation>
    <scope>NUCLEOTIDE SEQUENCE</scope>
</reference>
<dbReference type="OrthoDB" id="407630at2759"/>
<accession>A0A8B6ENX9</accession>
<feature type="domain" description="PRELI/MSF1" evidence="1">
    <location>
        <begin position="1"/>
        <end position="200"/>
    </location>
</feature>
<dbReference type="Proteomes" id="UP000596742">
    <property type="component" value="Unassembled WGS sequence"/>
</dbReference>
<comment type="caution">
    <text evidence="2">The sequence shown here is derived from an EMBL/GenBank/DDBJ whole genome shotgun (WGS) entry which is preliminary data.</text>
</comment>
<name>A0A8B6ENX9_MYTGA</name>
<protein>
    <recommendedName>
        <fullName evidence="1">PRELI/MSF1 domain-containing protein</fullName>
    </recommendedName>
</protein>
<sequence>MKIWTSEHTFEHSWDTIVQAAWKKYPNPLNPAVIGTDVLDRKVDNKGVLKTHRLMTTQWGLPNWAKKMVGISDDCYVIEKSDVDLKTNTMSIKSRNILGQDENAYGSEHSEVDPKAKTMTLKSKNLTWCNLVTIDEKLVYATHPDDSSKTHLKQEAVVNIKGVPLSSYLENMITQNINNNAQKGREGLEWVVRKIKVEAETLQTEAASFTKDTFHTIHKVESLFNRDGSL</sequence>
<keyword evidence="3" id="KW-1185">Reference proteome</keyword>
<dbReference type="GO" id="GO:0005758">
    <property type="term" value="C:mitochondrial intermembrane space"/>
    <property type="evidence" value="ECO:0007669"/>
    <property type="project" value="InterPro"/>
</dbReference>
<evidence type="ECO:0000259" key="1">
    <source>
        <dbReference type="PROSITE" id="PS50904"/>
    </source>
</evidence>
<dbReference type="AlphaFoldDB" id="A0A8B6ENX9"/>
<evidence type="ECO:0000313" key="3">
    <source>
        <dbReference type="Proteomes" id="UP000596742"/>
    </source>
</evidence>
<dbReference type="InterPro" id="IPR037365">
    <property type="entry name" value="Slowmo/Ups"/>
</dbReference>